<comment type="catalytic activity">
    <reaction evidence="1 10">
        <text>S-ubiquitinyl-[E2 ubiquitin-conjugating enzyme]-L-cysteine + [acceptor protein]-L-lysine = [E2 ubiquitin-conjugating enzyme]-L-cysteine + N(6)-ubiquitinyl-[acceptor protein]-L-lysine.</text>
        <dbReference type="EC" id="2.3.2.27"/>
    </reaction>
</comment>
<dbReference type="GO" id="GO:0008270">
    <property type="term" value="F:zinc ion binding"/>
    <property type="evidence" value="ECO:0007669"/>
    <property type="project" value="UniProtKB-UniRule"/>
</dbReference>
<dbReference type="InterPro" id="IPR039164">
    <property type="entry name" value="UBR1-like"/>
</dbReference>
<dbReference type="Pfam" id="PF22960">
    <property type="entry name" value="WHD_UBR1"/>
    <property type="match status" value="1"/>
</dbReference>
<feature type="domain" description="UBR-type" evidence="12">
    <location>
        <begin position="81"/>
        <end position="152"/>
    </location>
</feature>
<evidence type="ECO:0000256" key="9">
    <source>
        <dbReference type="PROSITE-ProRule" id="PRU00508"/>
    </source>
</evidence>
<protein>
    <recommendedName>
        <fullName evidence="10">E3 ubiquitin-protein ligase</fullName>
        <ecNumber evidence="10">2.3.2.27</ecNumber>
    </recommendedName>
</protein>
<evidence type="ECO:0000256" key="11">
    <source>
        <dbReference type="SAM" id="MobiDB-lite"/>
    </source>
</evidence>
<comment type="caution">
    <text evidence="13">The sequence shown here is derived from an EMBL/GenBank/DDBJ whole genome shotgun (WGS) entry which is preliminary data.</text>
</comment>
<evidence type="ECO:0000259" key="12">
    <source>
        <dbReference type="PROSITE" id="PS51157"/>
    </source>
</evidence>
<dbReference type="GO" id="GO:0016567">
    <property type="term" value="P:protein ubiquitination"/>
    <property type="evidence" value="ECO:0007669"/>
    <property type="project" value="UniProtKB-UniRule"/>
</dbReference>
<keyword evidence="5 10" id="KW-0863">Zinc-finger</keyword>
<dbReference type="FunFam" id="2.10.110.30:FF:000002">
    <property type="entry name" value="Putative e3 ubiquitin-protein ligase ubr3"/>
    <property type="match status" value="1"/>
</dbReference>
<dbReference type="PROSITE" id="PS51157">
    <property type="entry name" value="ZF_UBR"/>
    <property type="match status" value="1"/>
</dbReference>
<evidence type="ECO:0000256" key="5">
    <source>
        <dbReference type="ARBA" id="ARBA00022771"/>
    </source>
</evidence>
<dbReference type="UniPathway" id="UPA00143"/>
<dbReference type="PANTHER" id="PTHR21497:SF39">
    <property type="entry name" value="E3 UBIQUITIN-PROTEIN LIGASE UBR3"/>
    <property type="match status" value="1"/>
</dbReference>
<accession>A0A4Y2FZ25</accession>
<reference evidence="13 14" key="1">
    <citation type="journal article" date="2019" name="Sci. Rep.">
        <title>Orb-weaving spider Araneus ventricosus genome elucidates the spidroin gene catalogue.</title>
        <authorList>
            <person name="Kono N."/>
            <person name="Nakamura H."/>
            <person name="Ohtoshi R."/>
            <person name="Moran D.A.P."/>
            <person name="Shinohara A."/>
            <person name="Yoshida Y."/>
            <person name="Fujiwara M."/>
            <person name="Mori M."/>
            <person name="Tomita M."/>
            <person name="Arakawa K."/>
        </authorList>
    </citation>
    <scope>NUCLEOTIDE SEQUENCE [LARGE SCALE GENOMIC DNA]</scope>
</reference>
<organism evidence="13 14">
    <name type="scientific">Araneus ventricosus</name>
    <name type="common">Orbweaver spider</name>
    <name type="synonym">Epeira ventricosa</name>
    <dbReference type="NCBI Taxonomy" id="182803"/>
    <lineage>
        <taxon>Eukaryota</taxon>
        <taxon>Metazoa</taxon>
        <taxon>Ecdysozoa</taxon>
        <taxon>Arthropoda</taxon>
        <taxon>Chelicerata</taxon>
        <taxon>Arachnida</taxon>
        <taxon>Araneae</taxon>
        <taxon>Araneomorphae</taxon>
        <taxon>Entelegynae</taxon>
        <taxon>Araneoidea</taxon>
        <taxon>Araneidae</taxon>
        <taxon>Araneus</taxon>
    </lineage>
</organism>
<evidence type="ECO:0000256" key="4">
    <source>
        <dbReference type="ARBA" id="ARBA00022723"/>
    </source>
</evidence>
<gene>
    <name evidence="13" type="primary">Ubr3_4</name>
    <name evidence="13" type="ORF">AVEN_209824_5</name>
</gene>
<evidence type="ECO:0000256" key="8">
    <source>
        <dbReference type="ARBA" id="ARBA00046341"/>
    </source>
</evidence>
<dbReference type="Proteomes" id="UP000499080">
    <property type="component" value="Unassembled WGS sequence"/>
</dbReference>
<evidence type="ECO:0000313" key="14">
    <source>
        <dbReference type="Proteomes" id="UP000499080"/>
    </source>
</evidence>
<keyword evidence="4 10" id="KW-0479">Metal-binding</keyword>
<evidence type="ECO:0000256" key="3">
    <source>
        <dbReference type="ARBA" id="ARBA00022679"/>
    </source>
</evidence>
<dbReference type="CDD" id="cd16483">
    <property type="entry name" value="RING-H2_UBR3"/>
    <property type="match status" value="1"/>
</dbReference>
<evidence type="ECO:0000256" key="10">
    <source>
        <dbReference type="RuleBase" id="RU366018"/>
    </source>
</evidence>
<feature type="compositionally biased region" description="Basic and acidic residues" evidence="11">
    <location>
        <begin position="1193"/>
        <end position="1206"/>
    </location>
</feature>
<evidence type="ECO:0000256" key="7">
    <source>
        <dbReference type="ARBA" id="ARBA00022833"/>
    </source>
</evidence>
<proteinExistence type="inferred from homology"/>
<evidence type="ECO:0000256" key="1">
    <source>
        <dbReference type="ARBA" id="ARBA00000900"/>
    </source>
</evidence>
<name>A0A4Y2FZ25_ARAVE</name>
<dbReference type="GO" id="GO:0005737">
    <property type="term" value="C:cytoplasm"/>
    <property type="evidence" value="ECO:0007669"/>
    <property type="project" value="TreeGrafter"/>
</dbReference>
<keyword evidence="3 10" id="KW-0808">Transferase</keyword>
<comment type="similarity">
    <text evidence="8 10">Belongs to the E3 ubiquitin-protein ligase UBR1-like family.</text>
</comment>
<feature type="zinc finger region" description="UBR-type" evidence="9">
    <location>
        <begin position="81"/>
        <end position="152"/>
    </location>
</feature>
<dbReference type="Pfam" id="PF18995">
    <property type="entry name" value="PRT6_C"/>
    <property type="match status" value="2"/>
</dbReference>
<evidence type="ECO:0000256" key="6">
    <source>
        <dbReference type="ARBA" id="ARBA00022786"/>
    </source>
</evidence>
<dbReference type="EMBL" id="BGPR01001149">
    <property type="protein sequence ID" value="GBM46720.1"/>
    <property type="molecule type" value="Genomic_DNA"/>
</dbReference>
<comment type="pathway">
    <text evidence="2 10">Protein modification; protein ubiquitination.</text>
</comment>
<dbReference type="OrthoDB" id="15304at2759"/>
<dbReference type="InterPro" id="IPR044046">
    <property type="entry name" value="E3_ligase_UBR-like_C"/>
</dbReference>
<dbReference type="CDD" id="cd19673">
    <property type="entry name" value="UBR-box_UBR3"/>
    <property type="match status" value="1"/>
</dbReference>
<dbReference type="GO" id="GO:0000151">
    <property type="term" value="C:ubiquitin ligase complex"/>
    <property type="evidence" value="ECO:0007669"/>
    <property type="project" value="TreeGrafter"/>
</dbReference>
<evidence type="ECO:0000256" key="2">
    <source>
        <dbReference type="ARBA" id="ARBA00004906"/>
    </source>
</evidence>
<evidence type="ECO:0000313" key="13">
    <source>
        <dbReference type="EMBL" id="GBM46720.1"/>
    </source>
</evidence>
<dbReference type="InterPro" id="IPR055194">
    <property type="entry name" value="UBR1-like_WH"/>
</dbReference>
<dbReference type="Gene3D" id="2.10.110.30">
    <property type="match status" value="1"/>
</dbReference>
<dbReference type="InterPro" id="IPR003126">
    <property type="entry name" value="Znf_UBR"/>
</dbReference>
<keyword evidence="14" id="KW-1185">Reference proteome</keyword>
<dbReference type="GO" id="GO:0061630">
    <property type="term" value="F:ubiquitin protein ligase activity"/>
    <property type="evidence" value="ECO:0007669"/>
    <property type="project" value="UniProtKB-UniRule"/>
</dbReference>
<dbReference type="PANTHER" id="PTHR21497">
    <property type="entry name" value="UBIQUITIN LIGASE E3 ALPHA-RELATED"/>
    <property type="match status" value="1"/>
</dbReference>
<dbReference type="Pfam" id="PF02207">
    <property type="entry name" value="zf-UBR"/>
    <property type="match status" value="1"/>
</dbReference>
<sequence>MAAEAADVLIKKGKRATAAYIQGVCSSQNNSDITNEVFDSILNPLVPINDWDSIDWCKWLLSGGKTPDDYTQTVRRYDNATTCGLVWTANFVAYRCRTCGISPCMSLCSECFQRGDHKGHDFNMFRSQAGGACDCGDKSVMKESGFCQRHGLQNQRNKPEAPPDLLCVAEVLMPRLFLRLVQHLRENSEPAFLDTHHTAMHFADGFLSLLQSHSEMGAAMRSVMTQALTNPQIYYMLAVDCETGNHLQYRRESLSQYLNARNSLQSSDEDISSSDADRTTWYTAEHLKQSSFLDELVFWTIKFEFPQKLVCLLLNMMPDLTYKEAFTKIFVKHYGLISKMLSKSKDSETLSNRVVHVSVQLFSNEDLAYQMTKDYDLLQIMVDSLFSMMLSISQKSTLQCPEKNEHLVVDCGHHIMKEHCYWPLVSDLNNVLTHGAVAHEFLSDPCLLNQWFKFLSLFQGMNVNQRELKAHVEFESNTYYAAFSAELEASATPMWALISHLKSPEMLGKTKAVLAACLEALQNWFTAINFSVGDEINPYQVSFHIPLHRCYASFLGQAVRQQGAQIDTLLPPDDTLKLMMMHPIQAQVTFHEILCNMWVRSGLQIKGQAMTYIQCHFCNSIVDADLFLLQLCAMKLDPDWFLKTIMQRFHVWEWLTFHPNRSNTFLDSDKVMPMLEGALSFLTTLLSTHTNIGLSEEKVIRQEMVSLLCMNDRTHSQLMDLIPDKCGETSQNKNFETILNQVAVYKAPNFEANGAMMQGTYVPKPEIWEEEYDPIHVLLRAVHRREYQASLDRFSSYLRQNNKLSSSRPPWPPFRIPPPVFDQFQDPRRILHCKTMHGIIFTILYRAVNDPDLPEQILSFCIYLLDMAVRFPSSEYSTTMRSDSKEVEDLKYEDWFDSSNILQNISKTIDSVVITEKVVMSMRMVEEMEVDEEVEEEMEMGPDGYTVYDVPSPIIEEDYQDPSNQHPPLPSADTQLALPSTSTVTTAVATTSSNYTQLVPFPNSVNSLLVMPSTSAAASASGSSGPQDSTRQQLALPASSSSYNMALIPTSEGLTTVRPKCMKLKQVPGRHRMLLSDKGLPLAIGSSESESCSGEQRYHSFSNKRTINVHESILSLLLQLHSKLSEKPDSYKPKENMSFEELNSRIGDGVLFVERLLNQVVISGGDNLNAIQNVRQKLWPRKIDVNASPSSENIDKEERRRRAKERQQKLMAEFASKQKAFMQKTMETDSKEGTSGVEEVVEDTQKEYECVICSQMSASEEDRPVGMVVLLQATSVAGHYHQVPNRTLPCDEKDRGELLKGDNMSSIVKNKIELLERYFNNRYWPMALNIGWEGGVHVQTCGHYLHIDCHKAYILSLKNQNQLSSRLQNLAVEHGEYYCPLCRQLANSVIPLRPGYREASALVQYPRKDLRILASEISDLLSTPLSERDSNLLKKYMGGIMEDITNATYPQYRSLCAPNPSSLFLFVCSIARTNLEVELVQRGRLFEPLKKKSCFVPLLNVLYLHSRLLSQTIDKSQQMDYAVKVWSRLTGQIPADHNSLTFFAVEVPLFLRDPIAVLLQTILTLPTNLDKSYYRCVTQVLYNFILIQSLVQISCRLNGLNRNELSFRAMQILKDIEECTDDEKNEELDNKMKDTKTLLGYVIGCLKYSCLYVEDDEMDSSKCISNVGGEGLEQYVREHCLHFLKIAALLQSHLFEEKINLKADDDEFHYLCQFLGLSSLPKPEFTAASCIDWTVSDPRDLIRTWCDDYINFINLSVIAARGLLQTHIKWHPPALLLLPHNYDDIFKYYHKKPCTVCHSEPKDPSLCLICGTMVCLRENCCRQLAHYEAVSGLLQTHIKWHPPALLLLPHNYDDIFKYYHKKPCTVCHSEPKDPSLCLICGTMVCLRENCCRQLAHYEAVSHSVTCGAGTAIYLAVNSSTIIVIRGKRACLWGSVYLDSYGEEDRDLKRGKPLFLSEERYSLLQQQWINHSFDHTNKRWVWHKDNL</sequence>
<comment type="function">
    <text evidence="10">Ubiquitin ligase protein which is a component of the N-end rule pathway. Recognizes and binds to proteins bearing specific N-terminal residues that are destabilizing according to the N-end rule, leading to their ubiquitination and subsequent degradation.</text>
</comment>
<dbReference type="SMART" id="SM00396">
    <property type="entry name" value="ZnF_UBR1"/>
    <property type="match status" value="1"/>
</dbReference>
<dbReference type="GO" id="GO:0071596">
    <property type="term" value="P:ubiquitin-dependent protein catabolic process via the N-end rule pathway"/>
    <property type="evidence" value="ECO:0007669"/>
    <property type="project" value="UniProtKB-UniRule"/>
</dbReference>
<dbReference type="EC" id="2.3.2.27" evidence="10"/>
<keyword evidence="6 10" id="KW-0833">Ubl conjugation pathway</keyword>
<keyword evidence="7 10" id="KW-0862">Zinc</keyword>
<feature type="region of interest" description="Disordered" evidence="11">
    <location>
        <begin position="1186"/>
        <end position="1206"/>
    </location>
</feature>